<dbReference type="OrthoDB" id="3038402at2759"/>
<organism evidence="2 3">
    <name type="scientific">Crepidotus variabilis</name>
    <dbReference type="NCBI Taxonomy" id="179855"/>
    <lineage>
        <taxon>Eukaryota</taxon>
        <taxon>Fungi</taxon>
        <taxon>Dikarya</taxon>
        <taxon>Basidiomycota</taxon>
        <taxon>Agaricomycotina</taxon>
        <taxon>Agaricomycetes</taxon>
        <taxon>Agaricomycetidae</taxon>
        <taxon>Agaricales</taxon>
        <taxon>Agaricineae</taxon>
        <taxon>Crepidotaceae</taxon>
        <taxon>Crepidotus</taxon>
    </lineage>
</organism>
<sequence length="513" mass="59097">MFPDDLLRSIFGVVVQNFNIQKDLDYAVPIQFVLCTVCRQWRDLIHSTPLLWTDIHIPTTAPYDTFIFFERSNPALIDVNFANSYTWASSEMTLHSKVSEAIAKHIERLRSLRIRVLNLHELPPVFDRWKDMKCPNFEELCMSIDVGGVDEPGFGFSVLRSLKLDRWWMDGTALRTLRLERLPFSDFPVTPNLTTLELDRVYGSKENMKRIFDQSPALETLIIRQFAGSGGWPDEHPTSLESTSSTLKSLALNLSTHDDPDCDCPLPSLSAPNLENLELAYSWITVTNHTLSALNHLSSFSHLKRFRITCYSFWENDISFISKLPKGIKLEIIGFPPNQNDNLFTIIRAANLGSVILDLTYNPSRPARHLDPEEFIDLILDKRPNFNYPFLFCYQPDADKRKETARKLTSLFGDNLSVQFAPVKPWFLSDFRTILSIMDDEEAFIDNLFGGGSSDFEEEDEFDLQEEEFYDYEAAFGLDDINDFEEDGPDAYVEDEGEMYDHEPDDDPYQDLY</sequence>
<dbReference type="PANTHER" id="PTHR38926:SF5">
    <property type="entry name" value="F-BOX AND LEUCINE-RICH REPEAT PROTEIN 6"/>
    <property type="match status" value="1"/>
</dbReference>
<dbReference type="EMBL" id="MU157824">
    <property type="protein sequence ID" value="KAF9535408.1"/>
    <property type="molecule type" value="Genomic_DNA"/>
</dbReference>
<evidence type="ECO:0000256" key="1">
    <source>
        <dbReference type="SAM" id="MobiDB-lite"/>
    </source>
</evidence>
<protein>
    <recommendedName>
        <fullName evidence="4">F-box domain-containing protein</fullName>
    </recommendedName>
</protein>
<name>A0A9P6EV31_9AGAR</name>
<evidence type="ECO:0008006" key="4">
    <source>
        <dbReference type="Google" id="ProtNLM"/>
    </source>
</evidence>
<feature type="region of interest" description="Disordered" evidence="1">
    <location>
        <begin position="482"/>
        <end position="513"/>
    </location>
</feature>
<accession>A0A9P6EV31</accession>
<gene>
    <name evidence="2" type="ORF">CPB83DRAFT_878607</name>
</gene>
<dbReference type="InterPro" id="IPR032675">
    <property type="entry name" value="LRR_dom_sf"/>
</dbReference>
<reference evidence="2" key="1">
    <citation type="submission" date="2020-11" db="EMBL/GenBank/DDBJ databases">
        <authorList>
            <consortium name="DOE Joint Genome Institute"/>
            <person name="Ahrendt S."/>
            <person name="Riley R."/>
            <person name="Andreopoulos W."/>
            <person name="Labutti K."/>
            <person name="Pangilinan J."/>
            <person name="Ruiz-Duenas F.J."/>
            <person name="Barrasa J.M."/>
            <person name="Sanchez-Garcia M."/>
            <person name="Camarero S."/>
            <person name="Miyauchi S."/>
            <person name="Serrano A."/>
            <person name="Linde D."/>
            <person name="Babiker R."/>
            <person name="Drula E."/>
            <person name="Ayuso-Fernandez I."/>
            <person name="Pacheco R."/>
            <person name="Padilla G."/>
            <person name="Ferreira P."/>
            <person name="Barriuso J."/>
            <person name="Kellner H."/>
            <person name="Castanera R."/>
            <person name="Alfaro M."/>
            <person name="Ramirez L."/>
            <person name="Pisabarro A.G."/>
            <person name="Kuo A."/>
            <person name="Tritt A."/>
            <person name="Lipzen A."/>
            <person name="He G."/>
            <person name="Yan M."/>
            <person name="Ng V."/>
            <person name="Cullen D."/>
            <person name="Martin F."/>
            <person name="Rosso M.-N."/>
            <person name="Henrissat B."/>
            <person name="Hibbett D."/>
            <person name="Martinez A.T."/>
            <person name="Grigoriev I.V."/>
        </authorList>
    </citation>
    <scope>NUCLEOTIDE SEQUENCE</scope>
    <source>
        <strain evidence="2">CBS 506.95</strain>
    </source>
</reference>
<dbReference type="Proteomes" id="UP000807306">
    <property type="component" value="Unassembled WGS sequence"/>
</dbReference>
<comment type="caution">
    <text evidence="2">The sequence shown here is derived from an EMBL/GenBank/DDBJ whole genome shotgun (WGS) entry which is preliminary data.</text>
</comment>
<evidence type="ECO:0000313" key="3">
    <source>
        <dbReference type="Proteomes" id="UP000807306"/>
    </source>
</evidence>
<proteinExistence type="predicted"/>
<evidence type="ECO:0000313" key="2">
    <source>
        <dbReference type="EMBL" id="KAF9535408.1"/>
    </source>
</evidence>
<dbReference type="AlphaFoldDB" id="A0A9P6EV31"/>
<dbReference type="PANTHER" id="PTHR38926">
    <property type="entry name" value="F-BOX DOMAIN CONTAINING PROTEIN, EXPRESSED"/>
    <property type="match status" value="1"/>
</dbReference>
<keyword evidence="3" id="KW-1185">Reference proteome</keyword>
<dbReference type="Gene3D" id="3.80.10.10">
    <property type="entry name" value="Ribonuclease Inhibitor"/>
    <property type="match status" value="1"/>
</dbReference>
<dbReference type="SUPFAM" id="SSF52047">
    <property type="entry name" value="RNI-like"/>
    <property type="match status" value="1"/>
</dbReference>